<dbReference type="AlphaFoldDB" id="A0A5P0ZNB4"/>
<feature type="compositionally biased region" description="Basic and acidic residues" evidence="1">
    <location>
        <begin position="41"/>
        <end position="54"/>
    </location>
</feature>
<comment type="caution">
    <text evidence="3">The sequence shown here is derived from an EMBL/GenBank/DDBJ whole genome shotgun (WGS) entry which is preliminary data.</text>
</comment>
<evidence type="ECO:0000313" key="5">
    <source>
        <dbReference type="Proteomes" id="UP000371423"/>
    </source>
</evidence>
<dbReference type="Proteomes" id="UP000371423">
    <property type="component" value="Unassembled WGS sequence"/>
</dbReference>
<organism evidence="3 6">
    <name type="scientific">Companilactobacillus halodurans</name>
    <dbReference type="NCBI Taxonomy" id="2584183"/>
    <lineage>
        <taxon>Bacteria</taxon>
        <taxon>Bacillati</taxon>
        <taxon>Bacillota</taxon>
        <taxon>Bacilli</taxon>
        <taxon>Lactobacillales</taxon>
        <taxon>Lactobacillaceae</taxon>
        <taxon>Companilactobacillus</taxon>
    </lineage>
</organism>
<dbReference type="EMBL" id="VDFO01000018">
    <property type="protein sequence ID" value="MQS97408.1"/>
    <property type="molecule type" value="Genomic_DNA"/>
</dbReference>
<name>A0A5P0ZNB4_9LACO</name>
<keyword evidence="5" id="KW-1185">Reference proteome</keyword>
<dbReference type="RefSeq" id="WP_153384741.1">
    <property type="nucleotide sequence ID" value="NZ_VDFO01000018.1"/>
</dbReference>
<evidence type="ECO:0000313" key="4">
    <source>
        <dbReference type="EMBL" id="MQS97408.1"/>
    </source>
</evidence>
<feature type="region of interest" description="Disordered" evidence="1">
    <location>
        <begin position="41"/>
        <end position="66"/>
    </location>
</feature>
<protein>
    <recommendedName>
        <fullName evidence="7">Lipoprotein</fullName>
    </recommendedName>
</protein>
<evidence type="ECO:0008006" key="7">
    <source>
        <dbReference type="Google" id="ProtNLM"/>
    </source>
</evidence>
<dbReference type="OrthoDB" id="2280616at2"/>
<reference evidence="5 6" key="1">
    <citation type="journal article" date="2019" name="Syst. Appl. Microbiol.">
        <title>Polyphasic characterization of two novel Lactobacillus spp. isolated from blown salami packages: Description of Lactobacillus halodurans sp. nov. and Lactobacillus salsicarnum sp. nov.</title>
        <authorList>
            <person name="Schuster J.A."/>
            <person name="Klingl A."/>
            <person name="Vogel R.F."/>
            <person name="Ehrmann M.A."/>
        </authorList>
    </citation>
    <scope>NUCLEOTIDE SEQUENCE [LARGE SCALE GENOMIC DNA]</scope>
    <source>
        <strain evidence="4 5">TMW 1.1920</strain>
        <strain evidence="3 6">TMW 1.2172</strain>
    </source>
</reference>
<dbReference type="PROSITE" id="PS51257">
    <property type="entry name" value="PROKAR_LIPOPROTEIN"/>
    <property type="match status" value="1"/>
</dbReference>
<keyword evidence="2" id="KW-0732">Signal</keyword>
<feature type="chain" id="PRO_5044622347" description="Lipoprotein" evidence="2">
    <location>
        <begin position="26"/>
        <end position="343"/>
    </location>
</feature>
<feature type="signal peptide" evidence="2">
    <location>
        <begin position="1"/>
        <end position="25"/>
    </location>
</feature>
<dbReference type="EMBL" id="VDFP01000003">
    <property type="protein sequence ID" value="MQS75331.1"/>
    <property type="molecule type" value="Genomic_DNA"/>
</dbReference>
<proteinExistence type="predicted"/>
<accession>A0A5P0ZNB4</accession>
<evidence type="ECO:0000313" key="3">
    <source>
        <dbReference type="EMBL" id="MQS75331.1"/>
    </source>
</evidence>
<gene>
    <name evidence="4" type="ORF">FHL05_05835</name>
    <name evidence="3" type="ORF">FHL06_02840</name>
</gene>
<evidence type="ECO:0000256" key="1">
    <source>
        <dbReference type="SAM" id="MobiDB-lite"/>
    </source>
</evidence>
<evidence type="ECO:0000256" key="2">
    <source>
        <dbReference type="SAM" id="SignalP"/>
    </source>
</evidence>
<evidence type="ECO:0000313" key="6">
    <source>
        <dbReference type="Proteomes" id="UP000414364"/>
    </source>
</evidence>
<dbReference type="Proteomes" id="UP000414364">
    <property type="component" value="Unassembled WGS sequence"/>
</dbReference>
<sequence>MKKKLVALTTLLIGVGLFGSGCSNAGNVNISNDPKLHKVTKAEKKKNEQQEKKDLKQRKKQQKKQWQESLGKEYKYGLIKGPSWLYVYENGKKTDGHLDPDTTDTVKLHEHSKIQLGGELPDVGTVKTRTIPVAGGQSKIDDEDKYDRELNLSTINDSGNGLHFILCNLKGNDYQAISNLAFTDLPKYLDALSTNDSSKLPNQSKQLLQTLDGNNNRGDASASYQVMEQYFNKKSAQTENEADLEADDATYLEIGDDQIMDLKNATQLFVQTFAKVKKTDTDQHALRIDDDSPKYGSSKTEIEEYQMDYQLVDNKWQLISVVSEGESDYSMDTSKSNWIVQKN</sequence>